<keyword evidence="11" id="KW-1185">Reference proteome</keyword>
<sequence>MPRLCIPQRTGFAWYQQHVPLTIELRNLARQNRSFSSRCLLSTQTAGASAQQDFVPLRKQLKDEARAKRSAKRKGQPEKPRHDDWELTVGIEVHAQLDTDRKLFSRASASLDDVPNSNVALFDLAFPGSQPWFQPATLIPALRAAVAFNCEIQRVSRFDRKHYFYQDQPAGYQITQYYEPFATNGSLWLAPHDGIAKEDGNGVRVGIKQIQMEQDTAKSQELPSSTYLLDFNRVSRPLIEIITLPQIHSPATAAACVRKIQAILQSVGAVTTGMEMGGLRADVNVSVRKRSDTIPGDQQYHGISGLGQRTEIKNLSSFKAVEDAIIAERNRQIGVLEAGGTIEGETRGWTLGSTQTRKLRGKEGEVDYRYMPDPDLGPVVISEDVILAIQSKMPALPDELMQLLTNDPKYNVSTEDAKALIELDDGARLEYYQDAVDAFISLQKNLPEGETPAASPGKVIGNWVLHELGALLSTSSTPWDPQRVPSPTAIASIVDLLSRKKITSTTARSLLAMVFHGDDDARSIEKIVQEENLLLRPMSRDEYLALAREVIVKHPDMVAQIRDKGQMGKIGFFVGQVKRAGEKGRVEAQRAEEILRELILG</sequence>
<keyword evidence="7" id="KW-0496">Mitochondrion</keyword>
<dbReference type="GO" id="GO:0016740">
    <property type="term" value="F:transferase activity"/>
    <property type="evidence" value="ECO:0007669"/>
    <property type="project" value="UniProtKB-KW"/>
</dbReference>
<keyword evidence="3 7" id="KW-0547">Nucleotide-binding</keyword>
<dbReference type="GO" id="GO:0070681">
    <property type="term" value="P:glutaminyl-tRNAGln biosynthesis via transamidation"/>
    <property type="evidence" value="ECO:0007669"/>
    <property type="project" value="UniProtKB-UniRule"/>
</dbReference>
<dbReference type="EC" id="6.3.5.-" evidence="7"/>
<gene>
    <name evidence="10" type="ORF">AJ80_05249</name>
</gene>
<evidence type="ECO:0000256" key="2">
    <source>
        <dbReference type="ARBA" id="ARBA00022598"/>
    </source>
</evidence>
<dbReference type="GO" id="GO:0032543">
    <property type="term" value="P:mitochondrial translation"/>
    <property type="evidence" value="ECO:0007669"/>
    <property type="project" value="UniProtKB-UniRule"/>
</dbReference>
<name>A0A2B7Y411_POLH7</name>
<evidence type="ECO:0000256" key="5">
    <source>
        <dbReference type="ARBA" id="ARBA00022917"/>
    </source>
</evidence>
<dbReference type="PANTHER" id="PTHR11659:SF0">
    <property type="entry name" value="GLUTAMYL-TRNA(GLN) AMIDOTRANSFERASE SUBUNIT B, MITOCHONDRIAL"/>
    <property type="match status" value="1"/>
</dbReference>
<dbReference type="InterPro" id="IPR023168">
    <property type="entry name" value="GatB_Yqey_C_2"/>
</dbReference>
<evidence type="ECO:0000256" key="8">
    <source>
        <dbReference type="SAM" id="MobiDB-lite"/>
    </source>
</evidence>
<dbReference type="InterPro" id="IPR014746">
    <property type="entry name" value="Gln_synth/guanido_kin_cat_dom"/>
</dbReference>
<dbReference type="GO" id="GO:0050567">
    <property type="term" value="F:glutaminyl-tRNA synthase (glutamine-hydrolyzing) activity"/>
    <property type="evidence" value="ECO:0007669"/>
    <property type="project" value="UniProtKB-UniRule"/>
</dbReference>
<comment type="subcellular location">
    <subcellularLocation>
        <location evidence="7">Mitochondrion</location>
    </subcellularLocation>
</comment>
<dbReference type="InterPro" id="IPR017958">
    <property type="entry name" value="Gln-tRNA_amidoTrfase_suB_CS"/>
</dbReference>
<dbReference type="PROSITE" id="PS01234">
    <property type="entry name" value="GATB"/>
    <property type="match status" value="1"/>
</dbReference>
<dbReference type="Pfam" id="PF02637">
    <property type="entry name" value="GatB_Yqey"/>
    <property type="match status" value="1"/>
</dbReference>
<evidence type="ECO:0000313" key="11">
    <source>
        <dbReference type="Proteomes" id="UP000224634"/>
    </source>
</evidence>
<evidence type="ECO:0000256" key="3">
    <source>
        <dbReference type="ARBA" id="ARBA00022741"/>
    </source>
</evidence>
<evidence type="ECO:0000256" key="7">
    <source>
        <dbReference type="HAMAP-Rule" id="MF_03147"/>
    </source>
</evidence>
<accession>A0A2B7Y411</accession>
<dbReference type="InterPro" id="IPR018027">
    <property type="entry name" value="Asn/Gln_amidotransferase"/>
</dbReference>
<protein>
    <recommendedName>
        <fullName evidence="7">Glutamyl-tRNA(Gln) amidotransferase subunit B, mitochondrial</fullName>
        <shortName evidence="7">Glu-AdT subunit B</shortName>
        <ecNumber evidence="7">6.3.5.-</ecNumber>
    </recommendedName>
</protein>
<comment type="caution">
    <text evidence="10">The sequence shown here is derived from an EMBL/GenBank/DDBJ whole genome shotgun (WGS) entry which is preliminary data.</text>
</comment>
<dbReference type="SUPFAM" id="SSF55931">
    <property type="entry name" value="Glutamine synthetase/guanido kinase"/>
    <property type="match status" value="1"/>
</dbReference>
<dbReference type="NCBIfam" id="TIGR00133">
    <property type="entry name" value="gatB"/>
    <property type="match status" value="1"/>
</dbReference>
<comment type="catalytic activity">
    <reaction evidence="6 7">
        <text>L-glutamyl-tRNA(Gln) + L-glutamine + ATP + H2O = L-glutaminyl-tRNA(Gln) + L-glutamate + ADP + phosphate + H(+)</text>
        <dbReference type="Rhea" id="RHEA:17521"/>
        <dbReference type="Rhea" id="RHEA-COMP:9681"/>
        <dbReference type="Rhea" id="RHEA-COMP:9684"/>
        <dbReference type="ChEBI" id="CHEBI:15377"/>
        <dbReference type="ChEBI" id="CHEBI:15378"/>
        <dbReference type="ChEBI" id="CHEBI:29985"/>
        <dbReference type="ChEBI" id="CHEBI:30616"/>
        <dbReference type="ChEBI" id="CHEBI:43474"/>
        <dbReference type="ChEBI" id="CHEBI:58359"/>
        <dbReference type="ChEBI" id="CHEBI:78520"/>
        <dbReference type="ChEBI" id="CHEBI:78521"/>
        <dbReference type="ChEBI" id="CHEBI:456216"/>
    </reaction>
</comment>
<dbReference type="AlphaFoldDB" id="A0A2B7Y411"/>
<dbReference type="STRING" id="1447883.A0A2B7Y411"/>
<dbReference type="GO" id="GO:0030956">
    <property type="term" value="C:glutamyl-tRNA(Gln) amidotransferase complex"/>
    <property type="evidence" value="ECO:0007669"/>
    <property type="project" value="UniProtKB-UniRule"/>
</dbReference>
<dbReference type="GO" id="GO:0005739">
    <property type="term" value="C:mitochondrion"/>
    <property type="evidence" value="ECO:0007669"/>
    <property type="project" value="UniProtKB-SubCell"/>
</dbReference>
<evidence type="ECO:0000313" key="10">
    <source>
        <dbReference type="EMBL" id="PGH16226.1"/>
    </source>
</evidence>
<dbReference type="GO" id="GO:0005524">
    <property type="term" value="F:ATP binding"/>
    <property type="evidence" value="ECO:0007669"/>
    <property type="project" value="UniProtKB-KW"/>
</dbReference>
<feature type="compositionally biased region" description="Basic and acidic residues" evidence="8">
    <location>
        <begin position="75"/>
        <end position="84"/>
    </location>
</feature>
<keyword evidence="2 7" id="KW-0436">Ligase</keyword>
<dbReference type="InterPro" id="IPR006075">
    <property type="entry name" value="Asn/Gln-tRNA_Trfase_suB/E_cat"/>
</dbReference>
<dbReference type="InterPro" id="IPR004413">
    <property type="entry name" value="GatB"/>
</dbReference>
<comment type="similarity">
    <text evidence="1 7">Belongs to the GatB/GatE family. GatB subfamily.</text>
</comment>
<dbReference type="InterPro" id="IPR003789">
    <property type="entry name" value="Asn/Gln_tRNA_amidoTrase-B-like"/>
</dbReference>
<comment type="subunit">
    <text evidence="7">Subunit of the heterotrimeric GatCAB amidotransferase (AdT) complex, composed of A, B and C subunits.</text>
</comment>
<dbReference type="SUPFAM" id="SSF89095">
    <property type="entry name" value="GatB/YqeY motif"/>
    <property type="match status" value="1"/>
</dbReference>
<dbReference type="NCBIfam" id="NF004012">
    <property type="entry name" value="PRK05477.1-2"/>
    <property type="match status" value="1"/>
</dbReference>
<comment type="function">
    <text evidence="7">Allows the formation of correctly charged Gln-tRNA(Gln) through the transamidation of misacylated Glu-tRNA(Gln) in the mitochondria. The reaction takes place in the presence of glutamine and ATP through an activated gamma-phospho-Glu-tRNA(Gln).</text>
</comment>
<dbReference type="Pfam" id="PF02934">
    <property type="entry name" value="GatB_N"/>
    <property type="match status" value="1"/>
</dbReference>
<evidence type="ECO:0000256" key="6">
    <source>
        <dbReference type="ARBA" id="ARBA00047913"/>
    </source>
</evidence>
<reference evidence="10 11" key="1">
    <citation type="submission" date="2017-10" db="EMBL/GenBank/DDBJ databases">
        <title>Comparative genomics in systemic dimorphic fungi from Ajellomycetaceae.</title>
        <authorList>
            <person name="Munoz J.F."/>
            <person name="Mcewen J.G."/>
            <person name="Clay O.K."/>
            <person name="Cuomo C.A."/>
        </authorList>
    </citation>
    <scope>NUCLEOTIDE SEQUENCE [LARGE SCALE GENOMIC DNA]</scope>
    <source>
        <strain evidence="10 11">UAMH7299</strain>
    </source>
</reference>
<dbReference type="Proteomes" id="UP000224634">
    <property type="component" value="Unassembled WGS sequence"/>
</dbReference>
<evidence type="ECO:0000256" key="1">
    <source>
        <dbReference type="ARBA" id="ARBA00005306"/>
    </source>
</evidence>
<dbReference type="SMART" id="SM00845">
    <property type="entry name" value="GatB_Yqey"/>
    <property type="match status" value="1"/>
</dbReference>
<dbReference type="Gene3D" id="1.10.10.410">
    <property type="match status" value="1"/>
</dbReference>
<keyword evidence="5 7" id="KW-0648">Protein biosynthesis</keyword>
<evidence type="ECO:0000256" key="4">
    <source>
        <dbReference type="ARBA" id="ARBA00022840"/>
    </source>
</evidence>
<dbReference type="HAMAP" id="MF_00121">
    <property type="entry name" value="GatB"/>
    <property type="match status" value="1"/>
</dbReference>
<feature type="region of interest" description="Disordered" evidence="8">
    <location>
        <begin position="65"/>
        <end position="84"/>
    </location>
</feature>
<dbReference type="OrthoDB" id="1722066at2759"/>
<dbReference type="EMBL" id="PDNA01000075">
    <property type="protein sequence ID" value="PGH16226.1"/>
    <property type="molecule type" value="Genomic_DNA"/>
</dbReference>
<dbReference type="InterPro" id="IPR017959">
    <property type="entry name" value="Asn/Gln-tRNA_amidoTrfase_suB/E"/>
</dbReference>
<keyword evidence="4 7" id="KW-0067">ATP-binding</keyword>
<keyword evidence="10" id="KW-0808">Transferase</keyword>
<evidence type="ECO:0000259" key="9">
    <source>
        <dbReference type="SMART" id="SM00845"/>
    </source>
</evidence>
<dbReference type="PANTHER" id="PTHR11659">
    <property type="entry name" value="GLUTAMYL-TRNA GLN AMIDOTRANSFERASE SUBUNIT B MITOCHONDRIAL AND PROKARYOTIC PET112-RELATED"/>
    <property type="match status" value="1"/>
</dbReference>
<proteinExistence type="inferred from homology"/>
<organism evidence="10 11">
    <name type="scientific">Polytolypa hystricis (strain UAMH7299)</name>
    <dbReference type="NCBI Taxonomy" id="1447883"/>
    <lineage>
        <taxon>Eukaryota</taxon>
        <taxon>Fungi</taxon>
        <taxon>Dikarya</taxon>
        <taxon>Ascomycota</taxon>
        <taxon>Pezizomycotina</taxon>
        <taxon>Eurotiomycetes</taxon>
        <taxon>Eurotiomycetidae</taxon>
        <taxon>Onygenales</taxon>
        <taxon>Onygenales incertae sedis</taxon>
        <taxon>Polytolypa</taxon>
    </lineage>
</organism>
<feature type="domain" description="Asn/Gln amidotransferase" evidence="9">
    <location>
        <begin position="430"/>
        <end position="599"/>
    </location>
</feature>